<dbReference type="InterPro" id="IPR050312">
    <property type="entry name" value="IolE/XylAMocC-like"/>
</dbReference>
<feature type="domain" description="Xylose isomerase-like TIM barrel" evidence="1">
    <location>
        <begin position="19"/>
        <end position="272"/>
    </location>
</feature>
<dbReference type="AlphaFoldDB" id="A0A7X0VEA3"/>
<comment type="caution">
    <text evidence="2">The sequence shown here is derived from an EMBL/GenBank/DDBJ whole genome shotgun (WGS) entry which is preliminary data.</text>
</comment>
<proteinExistence type="predicted"/>
<dbReference type="Pfam" id="PF01261">
    <property type="entry name" value="AP_endonuc_2"/>
    <property type="match status" value="1"/>
</dbReference>
<dbReference type="RefSeq" id="WP_185142276.1">
    <property type="nucleotide sequence ID" value="NZ_JACJVP010000011.1"/>
</dbReference>
<evidence type="ECO:0000313" key="2">
    <source>
        <dbReference type="EMBL" id="MBB6670795.1"/>
    </source>
</evidence>
<evidence type="ECO:0000259" key="1">
    <source>
        <dbReference type="Pfam" id="PF01261"/>
    </source>
</evidence>
<dbReference type="GO" id="GO:0016853">
    <property type="term" value="F:isomerase activity"/>
    <property type="evidence" value="ECO:0007669"/>
    <property type="project" value="UniProtKB-KW"/>
</dbReference>
<dbReference type="InterPro" id="IPR013022">
    <property type="entry name" value="Xyl_isomerase-like_TIM-brl"/>
</dbReference>
<dbReference type="Proteomes" id="UP000547209">
    <property type="component" value="Unassembled WGS sequence"/>
</dbReference>
<reference evidence="2 3" key="1">
    <citation type="submission" date="2020-08" db="EMBL/GenBank/DDBJ databases">
        <title>Cohnella phylogeny.</title>
        <authorList>
            <person name="Dunlap C."/>
        </authorList>
    </citation>
    <scope>NUCLEOTIDE SEQUENCE [LARGE SCALE GENOMIC DNA]</scope>
    <source>
        <strain evidence="2 3">DSM 28246</strain>
    </source>
</reference>
<name>A0A7X0VEA3_9BACL</name>
<keyword evidence="3" id="KW-1185">Reference proteome</keyword>
<dbReference type="PANTHER" id="PTHR12110:SF21">
    <property type="entry name" value="XYLOSE ISOMERASE-LIKE TIM BARREL DOMAIN-CONTAINING PROTEIN"/>
    <property type="match status" value="1"/>
</dbReference>
<dbReference type="InterPro" id="IPR036237">
    <property type="entry name" value="Xyl_isomerase-like_sf"/>
</dbReference>
<organism evidence="2 3">
    <name type="scientific">Cohnella nanjingensis</name>
    <dbReference type="NCBI Taxonomy" id="1387779"/>
    <lineage>
        <taxon>Bacteria</taxon>
        <taxon>Bacillati</taxon>
        <taxon>Bacillota</taxon>
        <taxon>Bacilli</taxon>
        <taxon>Bacillales</taxon>
        <taxon>Paenibacillaceae</taxon>
        <taxon>Cohnella</taxon>
    </lineage>
</organism>
<dbReference type="PANTHER" id="PTHR12110">
    <property type="entry name" value="HYDROXYPYRUVATE ISOMERASE"/>
    <property type="match status" value="1"/>
</dbReference>
<protein>
    <submittedName>
        <fullName evidence="2">Sugar phosphate isomerase/epimerase</fullName>
    </submittedName>
</protein>
<evidence type="ECO:0000313" key="3">
    <source>
        <dbReference type="Proteomes" id="UP000547209"/>
    </source>
</evidence>
<gene>
    <name evidence="2" type="ORF">H7C19_08855</name>
</gene>
<sequence>MQLAIFAKTFSRPSVDEVLDAVKSYGIHIVQFNLACAGMPSMPDRLQPDLALSIGRKLKDRNISMAAISGTFNMAHPEEGHRTEGLKRLRVLASACRVVGTSIITLCTGTRNTENMWLYHQDNRSNHAWRDMAGTMAEALKIAEEFDITLALEPERSNIVSDAPKANTLLREMQSKHLRIVMDAANLFDPENSKPMNRVLEEAFLLLGEQIVIAHAKDVGGVSDTEFVAAGKGLLDYDHYLDLLKACHFHGPMILHGLQENQVEESVRFLKRKMEFRGNGGEEIALFEP</sequence>
<accession>A0A7X0VEA3</accession>
<keyword evidence="2" id="KW-0413">Isomerase</keyword>
<dbReference type="Gene3D" id="3.20.20.150">
    <property type="entry name" value="Divalent-metal-dependent TIM barrel enzymes"/>
    <property type="match status" value="1"/>
</dbReference>
<dbReference type="EMBL" id="JACJVP010000011">
    <property type="protein sequence ID" value="MBB6670795.1"/>
    <property type="molecule type" value="Genomic_DNA"/>
</dbReference>
<dbReference type="SUPFAM" id="SSF51658">
    <property type="entry name" value="Xylose isomerase-like"/>
    <property type="match status" value="1"/>
</dbReference>